<evidence type="ECO:0000313" key="8">
    <source>
        <dbReference type="Proteomes" id="UP000292423"/>
    </source>
</evidence>
<proteinExistence type="predicted"/>
<feature type="transmembrane region" description="Helical" evidence="6">
    <location>
        <begin position="185"/>
        <end position="205"/>
    </location>
</feature>
<feature type="transmembrane region" description="Helical" evidence="6">
    <location>
        <begin position="346"/>
        <end position="368"/>
    </location>
</feature>
<feature type="transmembrane region" description="Helical" evidence="6">
    <location>
        <begin position="45"/>
        <end position="67"/>
    </location>
</feature>
<dbReference type="PANTHER" id="PTHR42770">
    <property type="entry name" value="AMINO ACID TRANSPORTER-RELATED"/>
    <property type="match status" value="1"/>
</dbReference>
<feature type="transmembrane region" description="Helical" evidence="6">
    <location>
        <begin position="12"/>
        <end position="33"/>
    </location>
</feature>
<organism evidence="7 8">
    <name type="scientific">Fluviicoccus keumensis</name>
    <dbReference type="NCBI Taxonomy" id="1435465"/>
    <lineage>
        <taxon>Bacteria</taxon>
        <taxon>Pseudomonadati</taxon>
        <taxon>Pseudomonadota</taxon>
        <taxon>Gammaproteobacteria</taxon>
        <taxon>Moraxellales</taxon>
        <taxon>Moraxellaceae</taxon>
        <taxon>Fluviicoccus</taxon>
    </lineage>
</organism>
<evidence type="ECO:0000256" key="2">
    <source>
        <dbReference type="ARBA" id="ARBA00022475"/>
    </source>
</evidence>
<name>A0A4V6MFQ4_9GAMM</name>
<evidence type="ECO:0000256" key="6">
    <source>
        <dbReference type="SAM" id="Phobius"/>
    </source>
</evidence>
<dbReference type="AlphaFoldDB" id="A0A4V6MFQ4"/>
<comment type="caution">
    <text evidence="7">The sequence shown here is derived from an EMBL/GenBank/DDBJ whole genome shotgun (WGS) entry which is preliminary data.</text>
</comment>
<sequence>MGESVSLKRTITLPQMVLYGLGTTIGAGIYALVGELARVSGMLAPAAFLFAAILAGFTALSFAELSGRYPRAAGASLYIREGFGSEKLSVAAGLMMVLAGLVSASALVNGFSGYFETLTGLPRTPSILLITLLLGLVAAWGIAESVLIATAITVIEVGGLVWLIVAGSGHLAELPSRWPELLPAFSLNGLAPIYAGALLAFFAFLGFEDMVDVAEEVKDVKHTLPLAIVLTLIITTVLYLLIMVMAVLALSPGELAASRAPMATLYSHYTGREPMLMSLIGMFAIINGGLIQIIMASRVLYGLSSRGLLPKRLARIHPRTQTPLRATAVAVLIVLTLALTGRLAGLAAITSVIMLTLFSGVNLALWRIKQRHPHAEGVMIFPRWMSLIAAIISLGLVILEIANWL</sequence>
<feature type="transmembrane region" description="Helical" evidence="6">
    <location>
        <begin position="120"/>
        <end position="139"/>
    </location>
</feature>
<feature type="transmembrane region" description="Helical" evidence="6">
    <location>
        <begin position="226"/>
        <end position="250"/>
    </location>
</feature>
<dbReference type="GO" id="GO:0005886">
    <property type="term" value="C:plasma membrane"/>
    <property type="evidence" value="ECO:0007669"/>
    <property type="project" value="UniProtKB-SubCell"/>
</dbReference>
<keyword evidence="5 6" id="KW-0472">Membrane</keyword>
<keyword evidence="2" id="KW-1003">Cell membrane</keyword>
<feature type="transmembrane region" description="Helical" evidence="6">
    <location>
        <begin position="88"/>
        <end position="108"/>
    </location>
</feature>
<dbReference type="GO" id="GO:0022857">
    <property type="term" value="F:transmembrane transporter activity"/>
    <property type="evidence" value="ECO:0007669"/>
    <property type="project" value="InterPro"/>
</dbReference>
<keyword evidence="3 6" id="KW-0812">Transmembrane</keyword>
<dbReference type="PANTHER" id="PTHR42770:SF11">
    <property type="entry name" value="INNER MEMBRANE TRANSPORT PROTEIN YBAT"/>
    <property type="match status" value="1"/>
</dbReference>
<keyword evidence="4 6" id="KW-1133">Transmembrane helix</keyword>
<evidence type="ECO:0000256" key="1">
    <source>
        <dbReference type="ARBA" id="ARBA00004651"/>
    </source>
</evidence>
<feature type="transmembrane region" description="Helical" evidence="6">
    <location>
        <begin position="322"/>
        <end position="340"/>
    </location>
</feature>
<feature type="transmembrane region" description="Helical" evidence="6">
    <location>
        <begin position="380"/>
        <end position="402"/>
    </location>
</feature>
<feature type="transmembrane region" description="Helical" evidence="6">
    <location>
        <begin position="146"/>
        <end position="165"/>
    </location>
</feature>
<comment type="subcellular location">
    <subcellularLocation>
        <location evidence="1">Cell membrane</location>
        <topology evidence="1">Multi-pass membrane protein</topology>
    </subcellularLocation>
</comment>
<evidence type="ECO:0000256" key="5">
    <source>
        <dbReference type="ARBA" id="ARBA00023136"/>
    </source>
</evidence>
<dbReference type="OrthoDB" id="9804700at2"/>
<dbReference type="InterPro" id="IPR050367">
    <property type="entry name" value="APC_superfamily"/>
</dbReference>
<protein>
    <submittedName>
        <fullName evidence="7">Amino acid/polyamine/organocation transporter (APC superfamily)</fullName>
    </submittedName>
</protein>
<keyword evidence="8" id="KW-1185">Reference proteome</keyword>
<dbReference type="Proteomes" id="UP000292423">
    <property type="component" value="Unassembled WGS sequence"/>
</dbReference>
<dbReference type="Gene3D" id="1.20.1740.10">
    <property type="entry name" value="Amino acid/polyamine transporter I"/>
    <property type="match status" value="1"/>
</dbReference>
<dbReference type="EMBL" id="SHKX01000016">
    <property type="protein sequence ID" value="RZU36846.1"/>
    <property type="molecule type" value="Genomic_DNA"/>
</dbReference>
<dbReference type="InterPro" id="IPR002293">
    <property type="entry name" value="AA/rel_permease1"/>
</dbReference>
<dbReference type="PIRSF" id="PIRSF006060">
    <property type="entry name" value="AA_transporter"/>
    <property type="match status" value="1"/>
</dbReference>
<evidence type="ECO:0000256" key="4">
    <source>
        <dbReference type="ARBA" id="ARBA00022989"/>
    </source>
</evidence>
<gene>
    <name evidence="7" type="ORF">EV700_3059</name>
</gene>
<evidence type="ECO:0000313" key="7">
    <source>
        <dbReference type="EMBL" id="RZU36846.1"/>
    </source>
</evidence>
<reference evidence="7 8" key="1">
    <citation type="submission" date="2019-02" db="EMBL/GenBank/DDBJ databases">
        <title>Genomic Encyclopedia of Type Strains, Phase IV (KMG-IV): sequencing the most valuable type-strain genomes for metagenomic binning, comparative biology and taxonomic classification.</title>
        <authorList>
            <person name="Goeker M."/>
        </authorList>
    </citation>
    <scope>NUCLEOTIDE SEQUENCE [LARGE SCALE GENOMIC DNA]</scope>
    <source>
        <strain evidence="7 8">DSM 105135</strain>
    </source>
</reference>
<dbReference type="RefSeq" id="WP_130415387.1">
    <property type="nucleotide sequence ID" value="NZ_SHKX01000016.1"/>
</dbReference>
<accession>A0A4V6MFQ4</accession>
<evidence type="ECO:0000256" key="3">
    <source>
        <dbReference type="ARBA" id="ARBA00022692"/>
    </source>
</evidence>
<dbReference type="Pfam" id="PF13520">
    <property type="entry name" value="AA_permease_2"/>
    <property type="match status" value="1"/>
</dbReference>
<feature type="transmembrane region" description="Helical" evidence="6">
    <location>
        <begin position="275"/>
        <end position="301"/>
    </location>
</feature>